<sequence>MVSGAQLKMKCTTALVHAKGYLEHSVIR</sequence>
<dbReference type="EMBL" id="GBXM01082740">
    <property type="protein sequence ID" value="JAH25837.1"/>
    <property type="molecule type" value="Transcribed_RNA"/>
</dbReference>
<reference evidence="1" key="2">
    <citation type="journal article" date="2015" name="Fish Shellfish Immunol.">
        <title>Early steps in the European eel (Anguilla anguilla)-Vibrio vulnificus interaction in the gills: Role of the RtxA13 toxin.</title>
        <authorList>
            <person name="Callol A."/>
            <person name="Pajuelo D."/>
            <person name="Ebbesson L."/>
            <person name="Teles M."/>
            <person name="MacKenzie S."/>
            <person name="Amaro C."/>
        </authorList>
    </citation>
    <scope>NUCLEOTIDE SEQUENCE</scope>
</reference>
<reference evidence="1" key="1">
    <citation type="submission" date="2014-11" db="EMBL/GenBank/DDBJ databases">
        <authorList>
            <person name="Amaro Gonzalez C."/>
        </authorList>
    </citation>
    <scope>NUCLEOTIDE SEQUENCE</scope>
</reference>
<evidence type="ECO:0000313" key="1">
    <source>
        <dbReference type="EMBL" id="JAH25837.1"/>
    </source>
</evidence>
<dbReference type="AlphaFoldDB" id="A0A0E9RAP2"/>
<organism evidence="1">
    <name type="scientific">Anguilla anguilla</name>
    <name type="common">European freshwater eel</name>
    <name type="synonym">Muraena anguilla</name>
    <dbReference type="NCBI Taxonomy" id="7936"/>
    <lineage>
        <taxon>Eukaryota</taxon>
        <taxon>Metazoa</taxon>
        <taxon>Chordata</taxon>
        <taxon>Craniata</taxon>
        <taxon>Vertebrata</taxon>
        <taxon>Euteleostomi</taxon>
        <taxon>Actinopterygii</taxon>
        <taxon>Neopterygii</taxon>
        <taxon>Teleostei</taxon>
        <taxon>Anguilliformes</taxon>
        <taxon>Anguillidae</taxon>
        <taxon>Anguilla</taxon>
    </lineage>
</organism>
<proteinExistence type="predicted"/>
<protein>
    <submittedName>
        <fullName evidence="1">Uncharacterized protein</fullName>
    </submittedName>
</protein>
<name>A0A0E9RAP2_ANGAN</name>
<accession>A0A0E9RAP2</accession>